<keyword evidence="4" id="KW-1185">Reference proteome</keyword>
<name>A0A9P4I694_9PEZI</name>
<comment type="caution">
    <text evidence="3">The sequence shown here is derived from an EMBL/GenBank/DDBJ whole genome shotgun (WGS) entry which is preliminary data.</text>
</comment>
<feature type="region of interest" description="Disordered" evidence="1">
    <location>
        <begin position="118"/>
        <end position="141"/>
    </location>
</feature>
<keyword evidence="2" id="KW-0812">Transmembrane</keyword>
<gene>
    <name evidence="3" type="ORF">NA57DRAFT_61610</name>
</gene>
<protein>
    <submittedName>
        <fullName evidence="3">Uncharacterized protein</fullName>
    </submittedName>
</protein>
<proteinExistence type="predicted"/>
<dbReference type="AlphaFoldDB" id="A0A9P4I694"/>
<dbReference type="EMBL" id="ML978138">
    <property type="protein sequence ID" value="KAF2093495.1"/>
    <property type="molecule type" value="Genomic_DNA"/>
</dbReference>
<evidence type="ECO:0000256" key="1">
    <source>
        <dbReference type="SAM" id="MobiDB-lite"/>
    </source>
</evidence>
<evidence type="ECO:0000256" key="2">
    <source>
        <dbReference type="SAM" id="Phobius"/>
    </source>
</evidence>
<feature type="transmembrane region" description="Helical" evidence="2">
    <location>
        <begin position="184"/>
        <end position="207"/>
    </location>
</feature>
<evidence type="ECO:0000313" key="4">
    <source>
        <dbReference type="Proteomes" id="UP000799772"/>
    </source>
</evidence>
<reference evidence="3" key="1">
    <citation type="journal article" date="2020" name="Stud. Mycol.">
        <title>101 Dothideomycetes genomes: a test case for predicting lifestyles and emergence of pathogens.</title>
        <authorList>
            <person name="Haridas S."/>
            <person name="Albert R."/>
            <person name="Binder M."/>
            <person name="Bloem J."/>
            <person name="Labutti K."/>
            <person name="Salamov A."/>
            <person name="Andreopoulos B."/>
            <person name="Baker S."/>
            <person name="Barry K."/>
            <person name="Bills G."/>
            <person name="Bluhm B."/>
            <person name="Cannon C."/>
            <person name="Castanera R."/>
            <person name="Culley D."/>
            <person name="Daum C."/>
            <person name="Ezra D."/>
            <person name="Gonzalez J."/>
            <person name="Henrissat B."/>
            <person name="Kuo A."/>
            <person name="Liang C."/>
            <person name="Lipzen A."/>
            <person name="Lutzoni F."/>
            <person name="Magnuson J."/>
            <person name="Mondo S."/>
            <person name="Nolan M."/>
            <person name="Ohm R."/>
            <person name="Pangilinan J."/>
            <person name="Park H.-J."/>
            <person name="Ramirez L."/>
            <person name="Alfaro M."/>
            <person name="Sun H."/>
            <person name="Tritt A."/>
            <person name="Yoshinaga Y."/>
            <person name="Zwiers L.-H."/>
            <person name="Turgeon B."/>
            <person name="Goodwin S."/>
            <person name="Spatafora J."/>
            <person name="Crous P."/>
            <person name="Grigoriev I."/>
        </authorList>
    </citation>
    <scope>NUCLEOTIDE SEQUENCE</scope>
    <source>
        <strain evidence="3">CBS 133067</strain>
    </source>
</reference>
<feature type="compositionally biased region" description="Low complexity" evidence="1">
    <location>
        <begin position="124"/>
        <end position="141"/>
    </location>
</feature>
<feature type="region of interest" description="Disordered" evidence="1">
    <location>
        <begin position="217"/>
        <end position="242"/>
    </location>
</feature>
<organism evidence="3 4">
    <name type="scientific">Rhizodiscina lignyota</name>
    <dbReference type="NCBI Taxonomy" id="1504668"/>
    <lineage>
        <taxon>Eukaryota</taxon>
        <taxon>Fungi</taxon>
        <taxon>Dikarya</taxon>
        <taxon>Ascomycota</taxon>
        <taxon>Pezizomycotina</taxon>
        <taxon>Dothideomycetes</taxon>
        <taxon>Pleosporomycetidae</taxon>
        <taxon>Aulographales</taxon>
        <taxon>Rhizodiscinaceae</taxon>
        <taxon>Rhizodiscina</taxon>
    </lineage>
</organism>
<keyword evidence="2" id="KW-0472">Membrane</keyword>
<accession>A0A9P4I694</accession>
<keyword evidence="2" id="KW-1133">Transmembrane helix</keyword>
<evidence type="ECO:0000313" key="3">
    <source>
        <dbReference type="EMBL" id="KAF2093495.1"/>
    </source>
</evidence>
<dbReference type="Proteomes" id="UP000799772">
    <property type="component" value="Unassembled WGS sequence"/>
</dbReference>
<sequence length="242" mass="25713">MTFLQSSTDPYFIGYYLGENEQESFTALETFYCTSGATYQSAPSQYACCPPNTGTCYVPTACVGFSGLLYNFNGNPSSFICPTPYACATRTVFEAYPTISPLIDVLCMAEGDPPTLFRNVPRQNTATTTSSPSSISSPTSILASTSTSSNLVSHRFSSSSSSSSLPSMSSAPAPEVQPHSASKAWIAGAVVGPIAAIAIVCLALWIWHRKKKPPRVLNPEATPAGKTGVVAYYNDSQHSRPS</sequence>